<dbReference type="GO" id="GO:0004332">
    <property type="term" value="F:fructose-bisphosphate aldolase activity"/>
    <property type="evidence" value="ECO:0007669"/>
    <property type="project" value="UniProtKB-EC"/>
</dbReference>
<dbReference type="InterPro" id="IPR013785">
    <property type="entry name" value="Aldolase_TIM"/>
</dbReference>
<comment type="similarity">
    <text evidence="2">Belongs to the class I fructose-bisphosphate aldolase family.</text>
</comment>
<accession>A0A844ZNN1</accession>
<dbReference type="GO" id="GO:0006096">
    <property type="term" value="P:glycolytic process"/>
    <property type="evidence" value="ECO:0007669"/>
    <property type="project" value="UniProtKB-UniPathway"/>
</dbReference>
<evidence type="ECO:0000256" key="3">
    <source>
        <dbReference type="ARBA" id="ARBA00013068"/>
    </source>
</evidence>
<dbReference type="SUPFAM" id="SSF51569">
    <property type="entry name" value="Aldolase"/>
    <property type="match status" value="1"/>
</dbReference>
<comment type="pathway">
    <text evidence="1">Carbohydrate degradation; glycolysis; D-glyceraldehyde 3-phosphate and glycerone phosphate from D-glucose: step 4/4.</text>
</comment>
<evidence type="ECO:0000313" key="7">
    <source>
        <dbReference type="EMBL" id="MXO88942.1"/>
    </source>
</evidence>
<dbReference type="NCBIfam" id="NF003784">
    <property type="entry name" value="PRK05377.1"/>
    <property type="match status" value="1"/>
</dbReference>
<evidence type="ECO:0000313" key="8">
    <source>
        <dbReference type="Proteomes" id="UP000435243"/>
    </source>
</evidence>
<keyword evidence="5" id="KW-0456">Lyase</keyword>
<dbReference type="UniPathway" id="UPA00109">
    <property type="reaction ID" value="UER00183"/>
</dbReference>
<proteinExistence type="inferred from homology"/>
<comment type="caution">
    <text evidence="7">The sequence shown here is derived from an EMBL/GenBank/DDBJ whole genome shotgun (WGS) entry which is preliminary data.</text>
</comment>
<evidence type="ECO:0000256" key="2">
    <source>
        <dbReference type="ARBA" id="ARBA00010387"/>
    </source>
</evidence>
<dbReference type="EMBL" id="WTYY01000004">
    <property type="protein sequence ID" value="MXO88942.1"/>
    <property type="molecule type" value="Genomic_DNA"/>
</dbReference>
<dbReference type="Gene3D" id="3.20.20.70">
    <property type="entry name" value="Aldolase class I"/>
    <property type="match status" value="1"/>
</dbReference>
<gene>
    <name evidence="7" type="ORF">GRI32_09335</name>
</gene>
<evidence type="ECO:0000256" key="4">
    <source>
        <dbReference type="ARBA" id="ARBA00023152"/>
    </source>
</evidence>
<evidence type="ECO:0000256" key="1">
    <source>
        <dbReference type="ARBA" id="ARBA00004714"/>
    </source>
</evidence>
<protein>
    <recommendedName>
        <fullName evidence="3">fructose-bisphosphate aldolase</fullName>
        <ecNumber evidence="3">4.1.2.13</ecNumber>
    </recommendedName>
    <alternativeName>
        <fullName evidence="6">Fructose-bisphosphate aldolase class I</fullName>
    </alternativeName>
</protein>
<dbReference type="RefSeq" id="WP_160591779.1">
    <property type="nucleotide sequence ID" value="NZ_BAAAFP010000003.1"/>
</dbReference>
<dbReference type="AlphaFoldDB" id="A0A844ZNN1"/>
<dbReference type="OrthoDB" id="9813469at2"/>
<dbReference type="Proteomes" id="UP000435243">
    <property type="component" value="Unassembled WGS sequence"/>
</dbReference>
<dbReference type="InterPro" id="IPR000741">
    <property type="entry name" value="FBA_I"/>
</dbReference>
<keyword evidence="8" id="KW-1185">Reference proteome</keyword>
<reference evidence="7 8" key="1">
    <citation type="submission" date="2019-12" db="EMBL/GenBank/DDBJ databases">
        <title>Genomic-based taxomic classification of the family Erythrobacteraceae.</title>
        <authorList>
            <person name="Xu L."/>
        </authorList>
    </citation>
    <scope>NUCLEOTIDE SEQUENCE [LARGE SCALE GENOMIC DNA]</scope>
    <source>
        <strain evidence="7 8">JCM 16339</strain>
    </source>
</reference>
<sequence>MNGREMAARIRSGTGFIAALDQSGGSTPRTLRDYGIADGRWQGEDEMFALIHAMRTRIITSPAFTGDKIIGAILFEKTMDGEVDGKPVPQVLIERNIVPFLKVDRGLEDEDEAEGGGVQLMKPIEDLDALLLRARDKGIFGTKMRSVIRSANCAGIEQIVAQQFAVGQRILAAGFMPILEPEYDIRALDRAVGEAMLRDTLLRHLDGLPEGMDVMLKLSIPVEANLYRPIVAHPRVVRVAALSGGYARSKACRELARNEGVIASFSRALLEGLHERMSDDEFDRALAAAIDAIFRASMQKIATSPGQPE</sequence>
<evidence type="ECO:0000256" key="5">
    <source>
        <dbReference type="ARBA" id="ARBA00023239"/>
    </source>
</evidence>
<dbReference type="PANTHER" id="PTHR11627">
    <property type="entry name" value="FRUCTOSE-BISPHOSPHATE ALDOLASE"/>
    <property type="match status" value="1"/>
</dbReference>
<name>A0A844ZNN1_9SPHN</name>
<dbReference type="Pfam" id="PF00274">
    <property type="entry name" value="Glycolytic"/>
    <property type="match status" value="1"/>
</dbReference>
<keyword evidence="4" id="KW-0324">Glycolysis</keyword>
<dbReference type="EC" id="4.1.2.13" evidence="3"/>
<organism evidence="7 8">
    <name type="scientific">Alteraurantiacibacter aestuarii</name>
    <dbReference type="NCBI Taxonomy" id="650004"/>
    <lineage>
        <taxon>Bacteria</taxon>
        <taxon>Pseudomonadati</taxon>
        <taxon>Pseudomonadota</taxon>
        <taxon>Alphaproteobacteria</taxon>
        <taxon>Sphingomonadales</taxon>
        <taxon>Erythrobacteraceae</taxon>
        <taxon>Alteraurantiacibacter</taxon>
    </lineage>
</organism>
<evidence type="ECO:0000256" key="6">
    <source>
        <dbReference type="ARBA" id="ARBA00029799"/>
    </source>
</evidence>